<gene>
    <name evidence="2" type="ORF">QDX21_09890</name>
</gene>
<dbReference type="InterPro" id="IPR000601">
    <property type="entry name" value="PKD_dom"/>
</dbReference>
<dbReference type="EMBL" id="CP122566">
    <property type="protein sequence ID" value="WGH92603.1"/>
    <property type="molecule type" value="Genomic_DNA"/>
</dbReference>
<dbReference type="PROSITE" id="PS50093">
    <property type="entry name" value="PKD"/>
    <property type="match status" value="1"/>
</dbReference>
<name>A0AAJ6AKK4_9MICC</name>
<dbReference type="Gene3D" id="2.60.40.10">
    <property type="entry name" value="Immunoglobulins"/>
    <property type="match status" value="1"/>
</dbReference>
<evidence type="ECO:0000259" key="1">
    <source>
        <dbReference type="PROSITE" id="PS50093"/>
    </source>
</evidence>
<reference evidence="2 3" key="1">
    <citation type="submission" date="2023-03" db="EMBL/GenBank/DDBJ databases">
        <title>Complete genome sequences of several Auritidibacter ignavus strains isolated from ear infections.</title>
        <authorList>
            <person name="Baehr T."/>
            <person name="Baumhoegger A.M."/>
        </authorList>
    </citation>
    <scope>NUCLEOTIDE SEQUENCE [LARGE SCALE GENOMIC DNA]</scope>
    <source>
        <strain evidence="2 3">BABAE-6</strain>
    </source>
</reference>
<dbReference type="AlphaFoldDB" id="A0AAJ6AKK4"/>
<keyword evidence="3" id="KW-1185">Reference proteome</keyword>
<evidence type="ECO:0000313" key="3">
    <source>
        <dbReference type="Proteomes" id="UP001224674"/>
    </source>
</evidence>
<organism evidence="2 3">
    <name type="scientific">Auritidibacter ignavus</name>
    <dbReference type="NCBI Taxonomy" id="678932"/>
    <lineage>
        <taxon>Bacteria</taxon>
        <taxon>Bacillati</taxon>
        <taxon>Actinomycetota</taxon>
        <taxon>Actinomycetes</taxon>
        <taxon>Micrococcales</taxon>
        <taxon>Micrococcaceae</taxon>
        <taxon>Auritidibacter</taxon>
    </lineage>
</organism>
<dbReference type="Proteomes" id="UP001224674">
    <property type="component" value="Chromosome"/>
</dbReference>
<dbReference type="InterPro" id="IPR013783">
    <property type="entry name" value="Ig-like_fold"/>
</dbReference>
<proteinExistence type="predicted"/>
<dbReference type="RefSeq" id="WP_279674621.1">
    <property type="nucleotide sequence ID" value="NZ_CP122565.1"/>
</dbReference>
<feature type="domain" description="PKD" evidence="1">
    <location>
        <begin position="61"/>
        <end position="108"/>
    </location>
</feature>
<evidence type="ECO:0000313" key="2">
    <source>
        <dbReference type="EMBL" id="WGH92603.1"/>
    </source>
</evidence>
<sequence length="161" mass="17954">MVVPDVTMSEVATMEVEPGQISTDRGGFGLIRAHTNFFVDSTETQVFEEQMFGRSVRVEMEPFRYEWDYGDGTSRTTSVGGYATEVFNDETPTSHVYDDTGQFQVNLTTHYRGTYQVEGMASRPIPGTLALDADPVTADIWRAETRNVSGPCDEARTNWGC</sequence>
<dbReference type="GO" id="GO:0005975">
    <property type="term" value="P:carbohydrate metabolic process"/>
    <property type="evidence" value="ECO:0007669"/>
    <property type="project" value="UniProtKB-ARBA"/>
</dbReference>
<dbReference type="SUPFAM" id="SSF49299">
    <property type="entry name" value="PKD domain"/>
    <property type="match status" value="1"/>
</dbReference>
<dbReference type="InterPro" id="IPR035986">
    <property type="entry name" value="PKD_dom_sf"/>
</dbReference>
<accession>A0AAJ6AKK4</accession>
<protein>
    <recommendedName>
        <fullName evidence="1">PKD domain-containing protein</fullName>
    </recommendedName>
</protein>